<evidence type="ECO:0000256" key="2">
    <source>
        <dbReference type="PROSITE-ProRule" id="PRU00285"/>
    </source>
</evidence>
<dbReference type="PANTHER" id="PTHR11527">
    <property type="entry name" value="HEAT-SHOCK PROTEIN 20 FAMILY MEMBER"/>
    <property type="match status" value="1"/>
</dbReference>
<evidence type="ECO:0000313" key="6">
    <source>
        <dbReference type="EMBL" id="GAQ90253.1"/>
    </source>
</evidence>
<evidence type="ECO:0000256" key="1">
    <source>
        <dbReference type="ARBA" id="ARBA00023016"/>
    </source>
</evidence>
<dbReference type="GO" id="GO:0009651">
    <property type="term" value="P:response to salt stress"/>
    <property type="evidence" value="ECO:0000318"/>
    <property type="project" value="GO_Central"/>
</dbReference>
<comment type="similarity">
    <text evidence="2 3">Belongs to the small heat shock protein (HSP20) family.</text>
</comment>
<keyword evidence="7" id="KW-1185">Reference proteome</keyword>
<dbReference type="GO" id="GO:0006457">
    <property type="term" value="P:protein folding"/>
    <property type="evidence" value="ECO:0000318"/>
    <property type="project" value="GO_Central"/>
</dbReference>
<evidence type="ECO:0000256" key="3">
    <source>
        <dbReference type="RuleBase" id="RU003616"/>
    </source>
</evidence>
<keyword evidence="1" id="KW-0346">Stress response</keyword>
<reference evidence="6 7" key="1">
    <citation type="journal article" date="2014" name="Nat. Commun.">
        <title>Klebsormidium flaccidum genome reveals primary factors for plant terrestrial adaptation.</title>
        <authorList>
            <person name="Hori K."/>
            <person name="Maruyama F."/>
            <person name="Fujisawa T."/>
            <person name="Togashi T."/>
            <person name="Yamamoto N."/>
            <person name="Seo M."/>
            <person name="Sato S."/>
            <person name="Yamada T."/>
            <person name="Mori H."/>
            <person name="Tajima N."/>
            <person name="Moriyama T."/>
            <person name="Ikeuchi M."/>
            <person name="Watanabe M."/>
            <person name="Wada H."/>
            <person name="Kobayashi K."/>
            <person name="Saito M."/>
            <person name="Masuda T."/>
            <person name="Sasaki-Sekimoto Y."/>
            <person name="Mashiguchi K."/>
            <person name="Awai K."/>
            <person name="Shimojima M."/>
            <person name="Masuda S."/>
            <person name="Iwai M."/>
            <person name="Nobusawa T."/>
            <person name="Narise T."/>
            <person name="Kondo S."/>
            <person name="Saito H."/>
            <person name="Sato R."/>
            <person name="Murakawa M."/>
            <person name="Ihara Y."/>
            <person name="Oshima-Yamada Y."/>
            <person name="Ohtaka K."/>
            <person name="Satoh M."/>
            <person name="Sonobe K."/>
            <person name="Ishii M."/>
            <person name="Ohtani R."/>
            <person name="Kanamori-Sato M."/>
            <person name="Honoki R."/>
            <person name="Miyazaki D."/>
            <person name="Mochizuki H."/>
            <person name="Umetsu J."/>
            <person name="Higashi K."/>
            <person name="Shibata D."/>
            <person name="Kamiya Y."/>
            <person name="Sato N."/>
            <person name="Nakamura Y."/>
            <person name="Tabata S."/>
            <person name="Ida S."/>
            <person name="Kurokawa K."/>
            <person name="Ohta H."/>
        </authorList>
    </citation>
    <scope>NUCLEOTIDE SEQUENCE [LARGE SCALE GENOMIC DNA]</scope>
    <source>
        <strain evidence="6 7">NIES-2285</strain>
    </source>
</reference>
<dbReference type="STRING" id="105231.A0A1Y1IHS7"/>
<dbReference type="GO" id="GO:0042542">
    <property type="term" value="P:response to hydrogen peroxide"/>
    <property type="evidence" value="ECO:0000318"/>
    <property type="project" value="GO_Central"/>
</dbReference>
<evidence type="ECO:0000259" key="5">
    <source>
        <dbReference type="PROSITE" id="PS01031"/>
    </source>
</evidence>
<dbReference type="Pfam" id="PF00011">
    <property type="entry name" value="HSP20"/>
    <property type="match status" value="1"/>
</dbReference>
<feature type="region of interest" description="Disordered" evidence="4">
    <location>
        <begin position="142"/>
        <end position="168"/>
    </location>
</feature>
<feature type="domain" description="SHSP" evidence="5">
    <location>
        <begin position="39"/>
        <end position="160"/>
    </location>
</feature>
<dbReference type="SUPFAM" id="SSF49764">
    <property type="entry name" value="HSP20-like chaperones"/>
    <property type="match status" value="1"/>
</dbReference>
<dbReference type="InterPro" id="IPR031107">
    <property type="entry name" value="Small_HSP"/>
</dbReference>
<proteinExistence type="inferred from homology"/>
<dbReference type="AlphaFoldDB" id="A0A1Y1IHS7"/>
<dbReference type="GO" id="GO:0051082">
    <property type="term" value="F:unfolded protein binding"/>
    <property type="evidence" value="ECO:0000318"/>
    <property type="project" value="GO_Central"/>
</dbReference>
<dbReference type="InterPro" id="IPR002068">
    <property type="entry name" value="A-crystallin/Hsp20_dom"/>
</dbReference>
<feature type="compositionally biased region" description="Basic and acidic residues" evidence="4">
    <location>
        <begin position="143"/>
        <end position="168"/>
    </location>
</feature>
<dbReference type="InterPro" id="IPR008978">
    <property type="entry name" value="HSP20-like_chaperone"/>
</dbReference>
<organism evidence="6 7">
    <name type="scientific">Klebsormidium nitens</name>
    <name type="common">Green alga</name>
    <name type="synonym">Ulothrix nitens</name>
    <dbReference type="NCBI Taxonomy" id="105231"/>
    <lineage>
        <taxon>Eukaryota</taxon>
        <taxon>Viridiplantae</taxon>
        <taxon>Streptophyta</taxon>
        <taxon>Klebsormidiophyceae</taxon>
        <taxon>Klebsormidiales</taxon>
        <taxon>Klebsormidiaceae</taxon>
        <taxon>Klebsormidium</taxon>
    </lineage>
</organism>
<dbReference type="GO" id="GO:0051259">
    <property type="term" value="P:protein complex oligomerization"/>
    <property type="evidence" value="ECO:0000318"/>
    <property type="project" value="GO_Central"/>
</dbReference>
<dbReference type="Gene3D" id="2.60.40.790">
    <property type="match status" value="1"/>
</dbReference>
<dbReference type="Proteomes" id="UP000054558">
    <property type="component" value="Unassembled WGS sequence"/>
</dbReference>
<accession>A0A1Y1IHS7</accession>
<dbReference type="EMBL" id="DF237568">
    <property type="protein sequence ID" value="GAQ90253.1"/>
    <property type="molecule type" value="Genomic_DNA"/>
</dbReference>
<sequence length="168" mass="19077">MKEEQGQPRFAWIDWDWEFVEAFKKSKLLAEKGAPPAATSAVAIKAPVDIVETRVAHVFFMDVPGLKKDDVVVQIEDPPEKRILSISGEGFRPVIDKPFEVHRAERPLVGAFTRRFHLPENVNLDAIRARVEDGLLTVLVPKRRQEEPAATRENKGAKAEDQQRFRAK</sequence>
<dbReference type="GO" id="GO:0009408">
    <property type="term" value="P:response to heat"/>
    <property type="evidence" value="ECO:0000318"/>
    <property type="project" value="GO_Central"/>
</dbReference>
<dbReference type="OrthoDB" id="5511210at2759"/>
<protein>
    <submittedName>
        <fullName evidence="6">HSP20 family protein</fullName>
    </submittedName>
</protein>
<dbReference type="PROSITE" id="PS01031">
    <property type="entry name" value="SHSP"/>
    <property type="match status" value="1"/>
</dbReference>
<evidence type="ECO:0000313" key="7">
    <source>
        <dbReference type="Proteomes" id="UP000054558"/>
    </source>
</evidence>
<evidence type="ECO:0000256" key="4">
    <source>
        <dbReference type="SAM" id="MobiDB-lite"/>
    </source>
</evidence>
<dbReference type="OMA" id="WHKVERI"/>
<name>A0A1Y1IHS7_KLENI</name>
<gene>
    <name evidence="6" type="ORF">KFL_006190030</name>
</gene>